<comment type="caution">
    <text evidence="1">The sequence shown here is derived from an EMBL/GenBank/DDBJ whole genome shotgun (WGS) entry which is preliminary data.</text>
</comment>
<evidence type="ECO:0000313" key="1">
    <source>
        <dbReference type="EMBL" id="HCV82467.1"/>
    </source>
</evidence>
<dbReference type="NCBIfam" id="TIGR04056">
    <property type="entry name" value="OMP_RagA_SusC"/>
    <property type="match status" value="1"/>
</dbReference>
<sequence length="535" mass="61659">EKVFRKTYQGQLQYKKDFGDHAVDAVFIAERLENRFLRQYVHSVPSTNTLPLIYFSDMDQYDDSENEEARIGYIVKVSYNYKDKYYLDISGRRDASWKFAPNKRVGYFPSISGGWRITEETFFQNLMGNNSVLDNLKFRASYGELGDDNIDIGAFDYLTGYNYNQGVAILDGEAVIASRDKGQPITNLTWFKSRITDIGADFYLFNNKLSGSFDYFYRKRTGLRGRKYDILIPNELGYGLPDENVNSDAQYGIEGALSYSKKFGEVSLTVSGNASLSRSKFLESYKPRFDNSYQRYRASGEHRFNNIFWGLQAIGQFQSQEEIDNYPVDIDGQGNSTLLPGDIIYEDINGDGRIGWYDEKPIGYNSYNPMVNFGFSLNLAYKGFDFSADFSGASGYSWNQNWEQRWPYQNEGALNTIFLDRWHRADPLDINSEWIPGKYPAIRYNDGGHSNNRNSTFWLHNVTYLRARTLELGYALPESILDKINLKRARFYVNAYNLFSIDNLEEYGIDPEISDENGLQYPQNKFVNVGVNISI</sequence>
<dbReference type="AlphaFoldDB" id="A0A3D5J385"/>
<protein>
    <submittedName>
        <fullName evidence="1">SusC/RagA family TonB-linked outer membrane protein</fullName>
    </submittedName>
</protein>
<name>A0A3D5J385_9FLAO</name>
<evidence type="ECO:0000313" key="2">
    <source>
        <dbReference type="Proteomes" id="UP000264330"/>
    </source>
</evidence>
<dbReference type="InterPro" id="IPR023996">
    <property type="entry name" value="TonB-dep_OMP_SusC/RagA"/>
</dbReference>
<organism evidence="1 2">
    <name type="scientific">Zunongwangia profunda</name>
    <dbReference type="NCBI Taxonomy" id="398743"/>
    <lineage>
        <taxon>Bacteria</taxon>
        <taxon>Pseudomonadati</taxon>
        <taxon>Bacteroidota</taxon>
        <taxon>Flavobacteriia</taxon>
        <taxon>Flavobacteriales</taxon>
        <taxon>Flavobacteriaceae</taxon>
        <taxon>Zunongwangia</taxon>
    </lineage>
</organism>
<dbReference type="Proteomes" id="UP000264330">
    <property type="component" value="Unassembled WGS sequence"/>
</dbReference>
<feature type="non-terminal residue" evidence="1">
    <location>
        <position position="1"/>
    </location>
</feature>
<dbReference type="SUPFAM" id="SSF56935">
    <property type="entry name" value="Porins"/>
    <property type="match status" value="1"/>
</dbReference>
<accession>A0A3D5J385</accession>
<gene>
    <name evidence="1" type="ORF">DGQ38_15610</name>
</gene>
<reference evidence="1 2" key="1">
    <citation type="journal article" date="2018" name="Nat. Biotechnol.">
        <title>A standardized bacterial taxonomy based on genome phylogeny substantially revises the tree of life.</title>
        <authorList>
            <person name="Parks D.H."/>
            <person name="Chuvochina M."/>
            <person name="Waite D.W."/>
            <person name="Rinke C."/>
            <person name="Skarshewski A."/>
            <person name="Chaumeil P.A."/>
            <person name="Hugenholtz P."/>
        </authorList>
    </citation>
    <scope>NUCLEOTIDE SEQUENCE [LARGE SCALE GENOMIC DNA]</scope>
    <source>
        <strain evidence="1">UBA9359</strain>
    </source>
</reference>
<dbReference type="EMBL" id="DPMF01000359">
    <property type="protein sequence ID" value="HCV82467.1"/>
    <property type="molecule type" value="Genomic_DNA"/>
</dbReference>
<proteinExistence type="predicted"/>